<dbReference type="Proteomes" id="UP000184485">
    <property type="component" value="Unassembled WGS sequence"/>
</dbReference>
<evidence type="ECO:0000256" key="4">
    <source>
        <dbReference type="ARBA" id="ARBA00022691"/>
    </source>
</evidence>
<dbReference type="InterPro" id="IPR050723">
    <property type="entry name" value="CFA/CMAS"/>
</dbReference>
<evidence type="ECO:0000256" key="5">
    <source>
        <dbReference type="ARBA" id="ARBA00023098"/>
    </source>
</evidence>
<dbReference type="InterPro" id="IPR029063">
    <property type="entry name" value="SAM-dependent_MTases_sf"/>
</dbReference>
<keyword evidence="2" id="KW-0489">Methyltransferase</keyword>
<dbReference type="Pfam" id="PF02353">
    <property type="entry name" value="CMAS"/>
    <property type="match status" value="1"/>
</dbReference>
<dbReference type="STRING" id="1122133.SAMN02745157_0439"/>
<keyword evidence="7" id="KW-1185">Reference proteome</keyword>
<dbReference type="GO" id="GO:0032259">
    <property type="term" value="P:methylation"/>
    <property type="evidence" value="ECO:0007669"/>
    <property type="project" value="UniProtKB-KW"/>
</dbReference>
<dbReference type="InterPro" id="IPR003333">
    <property type="entry name" value="CMAS"/>
</dbReference>
<dbReference type="PANTHER" id="PTHR43667:SF1">
    <property type="entry name" value="CYCLOPROPANE-FATTY-ACYL-PHOSPHOLIPID SYNTHASE"/>
    <property type="match status" value="1"/>
</dbReference>
<comment type="similarity">
    <text evidence="1">Belongs to the CFA/CMAS family.</text>
</comment>
<dbReference type="OrthoDB" id="9782855at2"/>
<evidence type="ECO:0000313" key="7">
    <source>
        <dbReference type="Proteomes" id="UP000184485"/>
    </source>
</evidence>
<dbReference type="GO" id="GO:0008610">
    <property type="term" value="P:lipid biosynthetic process"/>
    <property type="evidence" value="ECO:0007669"/>
    <property type="project" value="InterPro"/>
</dbReference>
<dbReference type="PIRSF" id="PIRSF003085">
    <property type="entry name" value="CMAS"/>
    <property type="match status" value="1"/>
</dbReference>
<name>A0A1M4UGW6_9HYPH</name>
<dbReference type="EMBL" id="FQUP01000001">
    <property type="protein sequence ID" value="SHE55843.1"/>
    <property type="molecule type" value="Genomic_DNA"/>
</dbReference>
<keyword evidence="5" id="KW-0443">Lipid metabolism</keyword>
<protein>
    <submittedName>
        <fullName evidence="6">Cyclopropane-fatty-acyl-phospholipid synthase</fullName>
    </submittedName>
</protein>
<accession>A0A1M4UGW6</accession>
<reference evidence="6 7" key="1">
    <citation type="submission" date="2016-11" db="EMBL/GenBank/DDBJ databases">
        <authorList>
            <person name="Jaros S."/>
            <person name="Januszkiewicz K."/>
            <person name="Wedrychowicz H."/>
        </authorList>
    </citation>
    <scope>NUCLEOTIDE SEQUENCE [LARGE SCALE GENOMIC DNA]</scope>
    <source>
        <strain evidence="6 7">DSM 19436</strain>
    </source>
</reference>
<evidence type="ECO:0000256" key="2">
    <source>
        <dbReference type="ARBA" id="ARBA00022603"/>
    </source>
</evidence>
<gene>
    <name evidence="6" type="ORF">SAMN02745157_0439</name>
</gene>
<keyword evidence="4" id="KW-0949">S-adenosyl-L-methionine</keyword>
<organism evidence="6 7">
    <name type="scientific">Kaistia soli DSM 19436</name>
    <dbReference type="NCBI Taxonomy" id="1122133"/>
    <lineage>
        <taxon>Bacteria</taxon>
        <taxon>Pseudomonadati</taxon>
        <taxon>Pseudomonadota</taxon>
        <taxon>Alphaproteobacteria</taxon>
        <taxon>Hyphomicrobiales</taxon>
        <taxon>Kaistiaceae</taxon>
        <taxon>Kaistia</taxon>
    </lineage>
</organism>
<dbReference type="RefSeq" id="WP_073051069.1">
    <property type="nucleotide sequence ID" value="NZ_FQUP01000001.1"/>
</dbReference>
<sequence length="419" mass="48460">MNRLLTNYIARVLKKGSLEIIDAKGRLHRFGDGSGDTVRVRFTSKAAERGVMLNPELKLGEAFMDGGFVIEKGSIYEFLAVVLQNIGGTGRSWWMRAIYRLRVWTRRFRQWNTPFRARQNVAHHYDLDGRLYSLFLDSDQQYSCAYFETPDASLEEAQLAKKRHLASKLALQPGQKVLDIGSGWGGLGLYLADHADIDVTGVTLSEEQHKVSNARADEKGMADRTRFLLKDYRHLASRFDRIVSVGMFEHVGVGHYREFFEKARDLLADDGVMVLHSIGRFDLPGETNSWIHKYIFPGGYIPSLSEVIPEIERAGLKITDIEILRLHYAETLREWRERFMARRDDALKLYDEVFCRMWEFYLAASETAFRYQDMMIFQIQLVRDQNALPLTRDYIWHAEEALRRRDHAGQRPSLKIAGE</sequence>
<evidence type="ECO:0000313" key="6">
    <source>
        <dbReference type="EMBL" id="SHE55843.1"/>
    </source>
</evidence>
<dbReference type="SUPFAM" id="SSF53335">
    <property type="entry name" value="S-adenosyl-L-methionine-dependent methyltransferases"/>
    <property type="match status" value="1"/>
</dbReference>
<keyword evidence="3" id="KW-0808">Transferase</keyword>
<evidence type="ECO:0000256" key="3">
    <source>
        <dbReference type="ARBA" id="ARBA00022679"/>
    </source>
</evidence>
<dbReference type="GO" id="GO:0008168">
    <property type="term" value="F:methyltransferase activity"/>
    <property type="evidence" value="ECO:0007669"/>
    <property type="project" value="UniProtKB-KW"/>
</dbReference>
<proteinExistence type="inferred from homology"/>
<evidence type="ECO:0000256" key="1">
    <source>
        <dbReference type="ARBA" id="ARBA00010815"/>
    </source>
</evidence>
<dbReference type="Gene3D" id="3.40.50.150">
    <property type="entry name" value="Vaccinia Virus protein VP39"/>
    <property type="match status" value="1"/>
</dbReference>
<dbReference type="CDD" id="cd02440">
    <property type="entry name" value="AdoMet_MTases"/>
    <property type="match status" value="1"/>
</dbReference>
<dbReference type="AlphaFoldDB" id="A0A1M4UGW6"/>
<dbReference type="PANTHER" id="PTHR43667">
    <property type="entry name" value="CYCLOPROPANE-FATTY-ACYL-PHOSPHOLIPID SYNTHASE"/>
    <property type="match status" value="1"/>
</dbReference>